<evidence type="ECO:0000256" key="5">
    <source>
        <dbReference type="ARBA" id="ARBA00022989"/>
    </source>
</evidence>
<proteinExistence type="inferred from homology"/>
<keyword evidence="5 7" id="KW-1133">Transmembrane helix</keyword>
<dbReference type="GO" id="GO:0005886">
    <property type="term" value="C:plasma membrane"/>
    <property type="evidence" value="ECO:0007669"/>
    <property type="project" value="UniProtKB-SubCell"/>
</dbReference>
<evidence type="ECO:0000313" key="9">
    <source>
        <dbReference type="Proteomes" id="UP000886852"/>
    </source>
</evidence>
<feature type="transmembrane region" description="Helical" evidence="7">
    <location>
        <begin position="118"/>
        <end position="143"/>
    </location>
</feature>
<evidence type="ECO:0000256" key="2">
    <source>
        <dbReference type="ARBA" id="ARBA00005262"/>
    </source>
</evidence>
<comment type="caution">
    <text evidence="8">The sequence shown here is derived from an EMBL/GenBank/DDBJ whole genome shotgun (WGS) entry which is preliminary data.</text>
</comment>
<evidence type="ECO:0000256" key="7">
    <source>
        <dbReference type="SAM" id="Phobius"/>
    </source>
</evidence>
<organism evidence="8 9">
    <name type="scientific">Candidatus Fimimonas merdipullorum</name>
    <dbReference type="NCBI Taxonomy" id="2840822"/>
    <lineage>
        <taxon>Bacteria</taxon>
        <taxon>Pseudomonadati</taxon>
        <taxon>Myxococcota</taxon>
        <taxon>Myxococcia</taxon>
        <taxon>Myxococcales</taxon>
        <taxon>Cystobacterineae</taxon>
        <taxon>Myxococcaceae</taxon>
        <taxon>Myxococcaceae incertae sedis</taxon>
        <taxon>Candidatus Fimimonas</taxon>
    </lineage>
</organism>
<dbReference type="InterPro" id="IPR052518">
    <property type="entry name" value="CHR_Transporter"/>
</dbReference>
<evidence type="ECO:0000256" key="3">
    <source>
        <dbReference type="ARBA" id="ARBA00022475"/>
    </source>
</evidence>
<feature type="transmembrane region" description="Helical" evidence="7">
    <location>
        <begin position="155"/>
        <end position="173"/>
    </location>
</feature>
<dbReference type="Proteomes" id="UP000886852">
    <property type="component" value="Unassembled WGS sequence"/>
</dbReference>
<keyword evidence="4 7" id="KW-0812">Transmembrane</keyword>
<gene>
    <name evidence="8" type="ORF">IAC72_02685</name>
</gene>
<keyword evidence="6 7" id="KW-0472">Membrane</keyword>
<feature type="transmembrane region" description="Helical" evidence="7">
    <location>
        <begin position="185"/>
        <end position="203"/>
    </location>
</feature>
<reference evidence="8" key="1">
    <citation type="submission" date="2020-10" db="EMBL/GenBank/DDBJ databases">
        <authorList>
            <person name="Gilroy R."/>
        </authorList>
    </citation>
    <scope>NUCLEOTIDE SEQUENCE</scope>
    <source>
        <strain evidence="8">ChiHjej12B11-7776</strain>
    </source>
</reference>
<dbReference type="AlphaFoldDB" id="A0A9D1MX55"/>
<protein>
    <submittedName>
        <fullName evidence="8">Chromate transporter</fullName>
    </submittedName>
</protein>
<feature type="transmembrane region" description="Helical" evidence="7">
    <location>
        <begin position="77"/>
        <end position="106"/>
    </location>
</feature>
<dbReference type="PANTHER" id="PTHR43663">
    <property type="entry name" value="CHROMATE TRANSPORT PROTEIN-RELATED"/>
    <property type="match status" value="1"/>
</dbReference>
<evidence type="ECO:0000256" key="1">
    <source>
        <dbReference type="ARBA" id="ARBA00004651"/>
    </source>
</evidence>
<sequence length="207" mass="22268">MIYLTLFWEYFKIGLFTIGGGYAMLPMVQQIIAKYGWLTDAELINFIGVAESTPGPFAINLATFVGMTVGKTTSLGIFGGFLGAITATVAVVLPSLVIIIVVMNLFQKFKTSKYVQGALCGIRPVVVGLILSAVLTVGCAVILPNLDFTNINAEGFSQFNWISLVIMAAFFPLSRLKIKGKKIHPIILILSAAAVGIVIFGVFKVQQ</sequence>
<dbReference type="Pfam" id="PF02417">
    <property type="entry name" value="Chromate_transp"/>
    <property type="match status" value="1"/>
</dbReference>
<comment type="subcellular location">
    <subcellularLocation>
        <location evidence="1">Cell membrane</location>
        <topology evidence="1">Multi-pass membrane protein</topology>
    </subcellularLocation>
</comment>
<dbReference type="GO" id="GO:0015109">
    <property type="term" value="F:chromate transmembrane transporter activity"/>
    <property type="evidence" value="ECO:0007669"/>
    <property type="project" value="InterPro"/>
</dbReference>
<dbReference type="PANTHER" id="PTHR43663:SF1">
    <property type="entry name" value="CHROMATE TRANSPORTER"/>
    <property type="match status" value="1"/>
</dbReference>
<keyword evidence="3" id="KW-1003">Cell membrane</keyword>
<evidence type="ECO:0000313" key="8">
    <source>
        <dbReference type="EMBL" id="HIU90906.1"/>
    </source>
</evidence>
<reference evidence="8" key="2">
    <citation type="journal article" date="2021" name="PeerJ">
        <title>Extensive microbial diversity within the chicken gut microbiome revealed by metagenomics and culture.</title>
        <authorList>
            <person name="Gilroy R."/>
            <person name="Ravi A."/>
            <person name="Getino M."/>
            <person name="Pursley I."/>
            <person name="Horton D.L."/>
            <person name="Alikhan N.F."/>
            <person name="Baker D."/>
            <person name="Gharbi K."/>
            <person name="Hall N."/>
            <person name="Watson M."/>
            <person name="Adriaenssens E.M."/>
            <person name="Foster-Nyarko E."/>
            <person name="Jarju S."/>
            <person name="Secka A."/>
            <person name="Antonio M."/>
            <person name="Oren A."/>
            <person name="Chaudhuri R.R."/>
            <person name="La Ragione R."/>
            <person name="Hildebrand F."/>
            <person name="Pallen M.J."/>
        </authorList>
    </citation>
    <scope>NUCLEOTIDE SEQUENCE</scope>
    <source>
        <strain evidence="8">ChiHjej12B11-7776</strain>
    </source>
</reference>
<dbReference type="InterPro" id="IPR003370">
    <property type="entry name" value="Chromate_transpt"/>
</dbReference>
<name>A0A9D1MX55_9BACT</name>
<evidence type="ECO:0000256" key="4">
    <source>
        <dbReference type="ARBA" id="ARBA00022692"/>
    </source>
</evidence>
<evidence type="ECO:0000256" key="6">
    <source>
        <dbReference type="ARBA" id="ARBA00023136"/>
    </source>
</evidence>
<comment type="similarity">
    <text evidence="2">Belongs to the chromate ion transporter (CHR) (TC 2.A.51) family.</text>
</comment>
<accession>A0A9D1MX55</accession>
<dbReference type="EMBL" id="DVOC01000046">
    <property type="protein sequence ID" value="HIU90906.1"/>
    <property type="molecule type" value="Genomic_DNA"/>
</dbReference>